<dbReference type="Pfam" id="PF05016">
    <property type="entry name" value="ParE_toxin"/>
    <property type="match status" value="1"/>
</dbReference>
<dbReference type="RefSeq" id="WP_224044629.1">
    <property type="nucleotide sequence ID" value="NZ_CAJZAH010000011.1"/>
</dbReference>
<dbReference type="EMBL" id="CAJZAH010000011">
    <property type="protein sequence ID" value="CAG9184358.1"/>
    <property type="molecule type" value="Genomic_DNA"/>
</dbReference>
<evidence type="ECO:0000313" key="2">
    <source>
        <dbReference type="EMBL" id="CAG9184358.1"/>
    </source>
</evidence>
<dbReference type="PANTHER" id="PTHR38813">
    <property type="match status" value="1"/>
</dbReference>
<comment type="caution">
    <text evidence="2">The sequence shown here is derived from an EMBL/GenBank/DDBJ whole genome shotgun (WGS) entry which is preliminary data.</text>
</comment>
<dbReference type="Gene3D" id="3.30.2310.20">
    <property type="entry name" value="RelE-like"/>
    <property type="match status" value="1"/>
</dbReference>
<proteinExistence type="predicted"/>
<name>A0ABM8XVC7_9BURK</name>
<protein>
    <recommendedName>
        <fullName evidence="4">Cytotoxic translational repressor of toxin-antitoxin stability system</fullName>
    </recommendedName>
</protein>
<keyword evidence="1" id="KW-1277">Toxin-antitoxin system</keyword>
<dbReference type="PANTHER" id="PTHR38813:SF1">
    <property type="entry name" value="TOXIN RELE1-RELATED"/>
    <property type="match status" value="1"/>
</dbReference>
<evidence type="ECO:0008006" key="4">
    <source>
        <dbReference type="Google" id="ProtNLM"/>
    </source>
</evidence>
<dbReference type="InterPro" id="IPR035093">
    <property type="entry name" value="RelE/ParE_toxin_dom_sf"/>
</dbReference>
<evidence type="ECO:0000313" key="3">
    <source>
        <dbReference type="Proteomes" id="UP000721236"/>
    </source>
</evidence>
<sequence length="85" mass="9759">MANNIEWKAKALKQVGKLDRPTRSRIVKAVAELEGMPNVANVIALTDHQYGYRLRVGDYRVLFDWDGGIRIVSVQEVKIRNRSTY</sequence>
<keyword evidence="3" id="KW-1185">Reference proteome</keyword>
<evidence type="ECO:0000256" key="1">
    <source>
        <dbReference type="ARBA" id="ARBA00022649"/>
    </source>
</evidence>
<dbReference type="InterPro" id="IPR007712">
    <property type="entry name" value="RelE/ParE_toxin"/>
</dbReference>
<dbReference type="SUPFAM" id="SSF143011">
    <property type="entry name" value="RelE-like"/>
    <property type="match status" value="1"/>
</dbReference>
<dbReference type="InterPro" id="IPR052747">
    <property type="entry name" value="TA_system_RelE_toxin"/>
</dbReference>
<organism evidence="2 3">
    <name type="scientific">Cupriavidus respiraculi</name>
    <dbReference type="NCBI Taxonomy" id="195930"/>
    <lineage>
        <taxon>Bacteria</taxon>
        <taxon>Pseudomonadati</taxon>
        <taxon>Pseudomonadota</taxon>
        <taxon>Betaproteobacteria</taxon>
        <taxon>Burkholderiales</taxon>
        <taxon>Burkholderiaceae</taxon>
        <taxon>Cupriavidus</taxon>
    </lineage>
</organism>
<accession>A0ABM8XVC7</accession>
<gene>
    <name evidence="2" type="ORF">LMG21510_05077</name>
</gene>
<dbReference type="Proteomes" id="UP000721236">
    <property type="component" value="Unassembled WGS sequence"/>
</dbReference>
<reference evidence="2 3" key="1">
    <citation type="submission" date="2021-08" db="EMBL/GenBank/DDBJ databases">
        <authorList>
            <person name="Peeters C."/>
        </authorList>
    </citation>
    <scope>NUCLEOTIDE SEQUENCE [LARGE SCALE GENOMIC DNA]</scope>
    <source>
        <strain evidence="2 3">LMG 21510</strain>
    </source>
</reference>